<dbReference type="Pfam" id="PF06722">
    <property type="entry name" value="EryCIII-like_C"/>
    <property type="match status" value="1"/>
</dbReference>
<dbReference type="GO" id="GO:0017000">
    <property type="term" value="P:antibiotic biosynthetic process"/>
    <property type="evidence" value="ECO:0007669"/>
    <property type="project" value="UniProtKB-ARBA"/>
</dbReference>
<reference evidence="2 3" key="1">
    <citation type="submission" date="2023-03" db="EMBL/GenBank/DDBJ databases">
        <title>YIM 152171 draft genome.</title>
        <authorList>
            <person name="Yang Z."/>
        </authorList>
    </citation>
    <scope>NUCLEOTIDE SEQUENCE [LARGE SCALE GENOMIC DNA]</scope>
    <source>
        <strain evidence="2 3">YIM 152171</strain>
    </source>
</reference>
<protein>
    <submittedName>
        <fullName evidence="2">Glycosyltransferase</fullName>
    </submittedName>
</protein>
<dbReference type="GO" id="GO:0008194">
    <property type="term" value="F:UDP-glycosyltransferase activity"/>
    <property type="evidence" value="ECO:0007669"/>
    <property type="project" value="InterPro"/>
</dbReference>
<dbReference type="EMBL" id="JARGEQ010000135">
    <property type="protein sequence ID" value="MDF1587524.1"/>
    <property type="molecule type" value="Genomic_DNA"/>
</dbReference>
<evidence type="ECO:0000313" key="3">
    <source>
        <dbReference type="Proteomes" id="UP001301140"/>
    </source>
</evidence>
<dbReference type="Gene3D" id="3.40.50.2000">
    <property type="entry name" value="Glycogen Phosphorylase B"/>
    <property type="match status" value="2"/>
</dbReference>
<dbReference type="SUPFAM" id="SSF53756">
    <property type="entry name" value="UDP-Glycosyltransferase/glycogen phosphorylase"/>
    <property type="match status" value="1"/>
</dbReference>
<dbReference type="CDD" id="cd03784">
    <property type="entry name" value="GT1_Gtf-like"/>
    <property type="match status" value="1"/>
</dbReference>
<dbReference type="AlphaFoldDB" id="A0AAP3XT26"/>
<organism evidence="2 3">
    <name type="scientific">Marinimicrococcus flavescens</name>
    <dbReference type="NCBI Taxonomy" id="3031815"/>
    <lineage>
        <taxon>Bacteria</taxon>
        <taxon>Pseudomonadati</taxon>
        <taxon>Pseudomonadota</taxon>
        <taxon>Alphaproteobacteria</taxon>
        <taxon>Geminicoccales</taxon>
        <taxon>Geminicoccaceae</taxon>
        <taxon>Marinimicrococcus</taxon>
    </lineage>
</organism>
<dbReference type="RefSeq" id="WP_327789949.1">
    <property type="nucleotide sequence ID" value="NZ_JARGEQ010000135.1"/>
</dbReference>
<evidence type="ECO:0000259" key="1">
    <source>
        <dbReference type="Pfam" id="PF06722"/>
    </source>
</evidence>
<sequence length="443" mass="46300">MPGSCAPESREFLFATWEGGGSVTPALTAARRLLARGHRVRFMSDACNRPETEAAGLEFVPWQRAPSRPDKSIGTDLLRDWEESTAAGGFARLRDAIMCGPALGYALDTLAELERRPADLLVGSEMLFGVMVAAEARAQALALLAVNLSIFPLVPGLPPFGAGLAPARDEADRQLHAEVAAAGEALFAEGLPAVNAARAALGLPPLAGLLDQLAAAGRILLATSSAFDFPADRLPERLRYVGPQLGEPPWAEPWISPWPAGDPRPLVLVAFSTSFQDQTAIVQRTIDALAGLPVRGLVTLGPALPDDALRPAANVVIRRSAPHDAVMREASLVVCHGGHGTVTRALSHRRPLLCVPMGRDQDDNAVRVVTRGAGLSLPVESDRATIRSALRRLLEEPGFRAAAETLGAAVAAEAAAPTVVDELEALAGTPSGAAPQAAVSPAA</sequence>
<keyword evidence="3" id="KW-1185">Reference proteome</keyword>
<feature type="domain" description="Erythromycin biosynthesis protein CIII-like C-terminal" evidence="1">
    <location>
        <begin position="315"/>
        <end position="426"/>
    </location>
</feature>
<gene>
    <name evidence="2" type="ORF">PZ740_14140</name>
</gene>
<dbReference type="PANTHER" id="PTHR48050">
    <property type="entry name" value="STEROL 3-BETA-GLUCOSYLTRANSFERASE"/>
    <property type="match status" value="1"/>
</dbReference>
<dbReference type="GO" id="GO:0016758">
    <property type="term" value="F:hexosyltransferase activity"/>
    <property type="evidence" value="ECO:0007669"/>
    <property type="project" value="UniProtKB-ARBA"/>
</dbReference>
<dbReference type="PANTHER" id="PTHR48050:SF13">
    <property type="entry name" value="STEROL 3-BETA-GLUCOSYLTRANSFERASE UGT80A2"/>
    <property type="match status" value="1"/>
</dbReference>
<dbReference type="Proteomes" id="UP001301140">
    <property type="component" value="Unassembled WGS sequence"/>
</dbReference>
<dbReference type="InterPro" id="IPR002213">
    <property type="entry name" value="UDP_glucos_trans"/>
</dbReference>
<dbReference type="InterPro" id="IPR010610">
    <property type="entry name" value="EryCIII-like_C"/>
</dbReference>
<comment type="caution">
    <text evidence="2">The sequence shown here is derived from an EMBL/GenBank/DDBJ whole genome shotgun (WGS) entry which is preliminary data.</text>
</comment>
<proteinExistence type="predicted"/>
<accession>A0AAP3XT26</accession>
<dbReference type="InterPro" id="IPR050426">
    <property type="entry name" value="Glycosyltransferase_28"/>
</dbReference>
<evidence type="ECO:0000313" key="2">
    <source>
        <dbReference type="EMBL" id="MDF1587524.1"/>
    </source>
</evidence>
<name>A0AAP3XT26_9PROT</name>